<name>A0A6A6UNL1_9PEZI</name>
<keyword evidence="4 8" id="KW-1133">Transmembrane helix</keyword>
<feature type="transmembrane region" description="Helical" evidence="8">
    <location>
        <begin position="142"/>
        <end position="161"/>
    </location>
</feature>
<reference evidence="10" key="1">
    <citation type="journal article" date="2020" name="Stud. Mycol.">
        <title>101 Dothideomycetes genomes: a test case for predicting lifestyles and emergence of pathogens.</title>
        <authorList>
            <person name="Haridas S."/>
            <person name="Albert R."/>
            <person name="Binder M."/>
            <person name="Bloem J."/>
            <person name="Labutti K."/>
            <person name="Salamov A."/>
            <person name="Andreopoulos B."/>
            <person name="Baker S."/>
            <person name="Barry K."/>
            <person name="Bills G."/>
            <person name="Bluhm B."/>
            <person name="Cannon C."/>
            <person name="Castanera R."/>
            <person name="Culley D."/>
            <person name="Daum C."/>
            <person name="Ezra D."/>
            <person name="Gonzalez J."/>
            <person name="Henrissat B."/>
            <person name="Kuo A."/>
            <person name="Liang C."/>
            <person name="Lipzen A."/>
            <person name="Lutzoni F."/>
            <person name="Magnuson J."/>
            <person name="Mondo S."/>
            <person name="Nolan M."/>
            <person name="Ohm R."/>
            <person name="Pangilinan J."/>
            <person name="Park H.-J."/>
            <person name="Ramirez L."/>
            <person name="Alfaro M."/>
            <person name="Sun H."/>
            <person name="Tritt A."/>
            <person name="Yoshinaga Y."/>
            <person name="Zwiers L.-H."/>
            <person name="Turgeon B."/>
            <person name="Goodwin S."/>
            <person name="Spatafora J."/>
            <person name="Crous P."/>
            <person name="Grigoriev I."/>
        </authorList>
    </citation>
    <scope>NUCLEOTIDE SEQUENCE</scope>
    <source>
        <strain evidence="10">CBS 115976</strain>
    </source>
</reference>
<dbReference type="Pfam" id="PF03798">
    <property type="entry name" value="TRAM_LAG1_CLN8"/>
    <property type="match status" value="1"/>
</dbReference>
<dbReference type="PANTHER" id="PTHR12560">
    <property type="entry name" value="LONGEVITY ASSURANCE FACTOR 1 LAG1"/>
    <property type="match status" value="1"/>
</dbReference>
<feature type="compositionally biased region" description="Acidic residues" evidence="7">
    <location>
        <begin position="382"/>
        <end position="408"/>
    </location>
</feature>
<dbReference type="OrthoDB" id="537032at2759"/>
<proteinExistence type="inferred from homology"/>
<feature type="transmembrane region" description="Helical" evidence="8">
    <location>
        <begin position="345"/>
        <end position="373"/>
    </location>
</feature>
<dbReference type="EMBL" id="MU004231">
    <property type="protein sequence ID" value="KAF2673017.1"/>
    <property type="molecule type" value="Genomic_DNA"/>
</dbReference>
<gene>
    <name evidence="10" type="ORF">BT63DRAFT_475589</name>
</gene>
<keyword evidence="3 6" id="KW-0812">Transmembrane</keyword>
<dbReference type="PROSITE" id="PS50922">
    <property type="entry name" value="TLC"/>
    <property type="match status" value="1"/>
</dbReference>
<evidence type="ECO:0000256" key="6">
    <source>
        <dbReference type="PROSITE-ProRule" id="PRU00205"/>
    </source>
</evidence>
<feature type="domain" description="TLC" evidence="9">
    <location>
        <begin position="134"/>
        <end position="374"/>
    </location>
</feature>
<feature type="region of interest" description="Disordered" evidence="7">
    <location>
        <begin position="423"/>
        <end position="446"/>
    </location>
</feature>
<dbReference type="GO" id="GO:0050291">
    <property type="term" value="F:sphingosine N-acyltransferase activity"/>
    <property type="evidence" value="ECO:0007669"/>
    <property type="project" value="InterPro"/>
</dbReference>
<comment type="subcellular location">
    <subcellularLocation>
        <location evidence="1">Membrane</location>
        <topology evidence="1">Multi-pass membrane protein</topology>
    </subcellularLocation>
</comment>
<evidence type="ECO:0000259" key="9">
    <source>
        <dbReference type="PROSITE" id="PS50922"/>
    </source>
</evidence>
<accession>A0A6A6UNL1</accession>
<evidence type="ECO:0000256" key="8">
    <source>
        <dbReference type="SAM" id="Phobius"/>
    </source>
</evidence>
<evidence type="ECO:0000313" key="11">
    <source>
        <dbReference type="Proteomes" id="UP000799302"/>
    </source>
</evidence>
<evidence type="ECO:0000256" key="7">
    <source>
        <dbReference type="SAM" id="MobiDB-lite"/>
    </source>
</evidence>
<dbReference type="Proteomes" id="UP000799302">
    <property type="component" value="Unassembled WGS sequence"/>
</dbReference>
<evidence type="ECO:0000256" key="5">
    <source>
        <dbReference type="ARBA" id="ARBA00023136"/>
    </source>
</evidence>
<organism evidence="10 11">
    <name type="scientific">Microthyrium microscopicum</name>
    <dbReference type="NCBI Taxonomy" id="703497"/>
    <lineage>
        <taxon>Eukaryota</taxon>
        <taxon>Fungi</taxon>
        <taxon>Dikarya</taxon>
        <taxon>Ascomycota</taxon>
        <taxon>Pezizomycotina</taxon>
        <taxon>Dothideomycetes</taxon>
        <taxon>Dothideomycetes incertae sedis</taxon>
        <taxon>Microthyriales</taxon>
        <taxon>Microthyriaceae</taxon>
        <taxon>Microthyrium</taxon>
    </lineage>
</organism>
<dbReference type="InterPro" id="IPR006634">
    <property type="entry name" value="TLC-dom"/>
</dbReference>
<feature type="region of interest" description="Disordered" evidence="7">
    <location>
        <begin position="379"/>
        <end position="408"/>
    </location>
</feature>
<dbReference type="InterPro" id="IPR016439">
    <property type="entry name" value="Lag1/Lac1-like"/>
</dbReference>
<feature type="transmembrane region" description="Helical" evidence="8">
    <location>
        <begin position="181"/>
        <end position="204"/>
    </location>
</feature>
<feature type="transmembrane region" description="Helical" evidence="8">
    <location>
        <begin position="265"/>
        <end position="285"/>
    </location>
</feature>
<evidence type="ECO:0000256" key="2">
    <source>
        <dbReference type="ARBA" id="ARBA00009808"/>
    </source>
</evidence>
<evidence type="ECO:0000256" key="3">
    <source>
        <dbReference type="ARBA" id="ARBA00022692"/>
    </source>
</evidence>
<sequence length="469" mass="54031">MTAEKDTLLIREQFVPPRSKVTTRRRFVARKAKRKEESLFAVLCAWIVDQQIGICVNLLILLGLVHFAFPRARQYTRKFYELSYFDSESGNYGRGWDDVYFITLWAVIFTGLRAMVIDYILKPFARWGGIESKKLRTRFAEQAWAVIYYTASWSLGMYIMYNSSYWLNTWEMWTHWPTWQIAPLFKLYYLAQIGYWIHMLAVIFIEERRKDHWQMFTHHVFTSLLLITSYGHYMNKVGNVILCIMDFVDIVLATAKVLNYFRFRLACDIAFGVFLVSWFVTRHVLYNRVFWSVAVDLHAATPYGCYETTTGRQVTTDGGSAIWANVLQPFNDQDGLVCFNKQIEYGFLGLLAGLQVLTIIWFGMIIRVAYGVLSGKKAEDTRSDDEDDCDSEEEEEIEVDDLEKPEDAPIEFEVDASEVTGAFKTERAGSPATRSKTRKSAAARASAISIPGHGDHKELLGRIGCDKPT</sequence>
<feature type="transmembrane region" description="Helical" evidence="8">
    <location>
        <begin position="39"/>
        <end position="69"/>
    </location>
</feature>
<dbReference type="GO" id="GO:0046513">
    <property type="term" value="P:ceramide biosynthetic process"/>
    <property type="evidence" value="ECO:0007669"/>
    <property type="project" value="InterPro"/>
</dbReference>
<dbReference type="AlphaFoldDB" id="A0A6A6UNL1"/>
<feature type="transmembrane region" description="Helical" evidence="8">
    <location>
        <begin position="99"/>
        <end position="121"/>
    </location>
</feature>
<evidence type="ECO:0000256" key="1">
    <source>
        <dbReference type="ARBA" id="ARBA00004141"/>
    </source>
</evidence>
<comment type="similarity">
    <text evidence="2">Belongs to the sphingosine N-acyltransferase family.</text>
</comment>
<dbReference type="PANTHER" id="PTHR12560:SF0">
    <property type="entry name" value="LD18904P"/>
    <property type="match status" value="1"/>
</dbReference>
<dbReference type="SMART" id="SM00724">
    <property type="entry name" value="TLC"/>
    <property type="match status" value="1"/>
</dbReference>
<evidence type="ECO:0000313" key="10">
    <source>
        <dbReference type="EMBL" id="KAF2673017.1"/>
    </source>
</evidence>
<protein>
    <submittedName>
        <fullName evidence="10">Putative longevity-assurance protein</fullName>
    </submittedName>
</protein>
<evidence type="ECO:0000256" key="4">
    <source>
        <dbReference type="ARBA" id="ARBA00022989"/>
    </source>
</evidence>
<keyword evidence="5 6" id="KW-0472">Membrane</keyword>
<dbReference type="GO" id="GO:0016020">
    <property type="term" value="C:membrane"/>
    <property type="evidence" value="ECO:0007669"/>
    <property type="project" value="UniProtKB-SubCell"/>
</dbReference>
<keyword evidence="11" id="KW-1185">Reference proteome</keyword>